<keyword evidence="6 11" id="KW-0812">Transmembrane</keyword>
<dbReference type="SUPFAM" id="SSF47384">
    <property type="entry name" value="Homodimeric domain of signal transducing histidine kinase"/>
    <property type="match status" value="1"/>
</dbReference>
<sequence length="478" mass="50171">MNLLRRLSIRVRLTIGAVVIAAVFFTGTAFVVRHQVESILENSSVMLLQSDSAPFQQDIAAGKGSTLDSPAQGQLIAIINPDGLVEESTFPIELQPQLGALASAGTDTQSVHTPAADYLVISRTVEADDGTWHVVTARNESASKISVDNLTRALTIGLIILTALFGFGSWLLASAALRPVSAMRRTAHELQGSASTELLPVGPARDELSALATTLNDLITQLRASADREKQLVSDASHELRTPLAILQTQLELAHLSTGDADALLLEIESAERTVKRLSGLAASLLELTRIEGMVGGDETAVGELSAELVDSIDRARIVAIGSGIVVDYDIEVLPADWADGWSAALSRYNFGRVLDNLLGNSIAAITAESVDSEVSGTVGADLAFINDPVHPALRLTVTDTGPGMSEEFLPQAFDRFTREDEARGGAGSVAGGAGLGLSIVSALMLSAGGTVTMTNRRPSGLSVVAEIPVSPIQREAV</sequence>
<name>A0A917B7G6_9MICO</name>
<keyword evidence="4" id="KW-0597">Phosphoprotein</keyword>
<evidence type="ECO:0000256" key="8">
    <source>
        <dbReference type="ARBA" id="ARBA00022989"/>
    </source>
</evidence>
<evidence type="ECO:0000256" key="4">
    <source>
        <dbReference type="ARBA" id="ARBA00022553"/>
    </source>
</evidence>
<dbReference type="GO" id="GO:0005886">
    <property type="term" value="C:plasma membrane"/>
    <property type="evidence" value="ECO:0007669"/>
    <property type="project" value="UniProtKB-SubCell"/>
</dbReference>
<evidence type="ECO:0000313" key="15">
    <source>
        <dbReference type="Proteomes" id="UP000598775"/>
    </source>
</evidence>
<dbReference type="Proteomes" id="UP000598775">
    <property type="component" value="Unassembled WGS sequence"/>
</dbReference>
<dbReference type="SMART" id="SM00388">
    <property type="entry name" value="HisKA"/>
    <property type="match status" value="1"/>
</dbReference>
<dbReference type="InterPro" id="IPR003594">
    <property type="entry name" value="HATPase_dom"/>
</dbReference>
<dbReference type="PROSITE" id="PS50109">
    <property type="entry name" value="HIS_KIN"/>
    <property type="match status" value="1"/>
</dbReference>
<feature type="domain" description="Histidine kinase" evidence="12">
    <location>
        <begin position="235"/>
        <end position="472"/>
    </location>
</feature>
<evidence type="ECO:0000256" key="7">
    <source>
        <dbReference type="ARBA" id="ARBA00022777"/>
    </source>
</evidence>
<evidence type="ECO:0000256" key="9">
    <source>
        <dbReference type="ARBA" id="ARBA00023012"/>
    </source>
</evidence>
<dbReference type="InterPro" id="IPR004358">
    <property type="entry name" value="Sig_transdc_His_kin-like_C"/>
</dbReference>
<proteinExistence type="predicted"/>
<evidence type="ECO:0000313" key="14">
    <source>
        <dbReference type="EMBL" id="GGF29384.1"/>
    </source>
</evidence>
<dbReference type="SMART" id="SM00304">
    <property type="entry name" value="HAMP"/>
    <property type="match status" value="1"/>
</dbReference>
<dbReference type="Gene3D" id="3.30.565.10">
    <property type="entry name" value="Histidine kinase-like ATPase, C-terminal domain"/>
    <property type="match status" value="1"/>
</dbReference>
<dbReference type="InterPro" id="IPR036890">
    <property type="entry name" value="HATPase_C_sf"/>
</dbReference>
<gene>
    <name evidence="14" type="ORF">GCM10011399_23170</name>
</gene>
<evidence type="ECO:0000256" key="6">
    <source>
        <dbReference type="ARBA" id="ARBA00022692"/>
    </source>
</evidence>
<dbReference type="Pfam" id="PF02518">
    <property type="entry name" value="HATPase_c"/>
    <property type="match status" value="1"/>
</dbReference>
<keyword evidence="7 14" id="KW-0418">Kinase</keyword>
<dbReference type="InterPro" id="IPR005467">
    <property type="entry name" value="His_kinase_dom"/>
</dbReference>
<dbReference type="EMBL" id="BMGP01000004">
    <property type="protein sequence ID" value="GGF29384.1"/>
    <property type="molecule type" value="Genomic_DNA"/>
</dbReference>
<evidence type="ECO:0000259" key="13">
    <source>
        <dbReference type="PROSITE" id="PS50885"/>
    </source>
</evidence>
<comment type="caution">
    <text evidence="14">The sequence shown here is derived from an EMBL/GenBank/DDBJ whole genome shotgun (WGS) entry which is preliminary data.</text>
</comment>
<feature type="transmembrane region" description="Helical" evidence="11">
    <location>
        <begin position="153"/>
        <end position="177"/>
    </location>
</feature>
<dbReference type="RefSeq" id="WP_188678445.1">
    <property type="nucleotide sequence ID" value="NZ_BMGP01000004.1"/>
</dbReference>
<dbReference type="CDD" id="cd00082">
    <property type="entry name" value="HisKA"/>
    <property type="match status" value="1"/>
</dbReference>
<evidence type="ECO:0000256" key="2">
    <source>
        <dbReference type="ARBA" id="ARBA00004236"/>
    </source>
</evidence>
<evidence type="ECO:0000256" key="11">
    <source>
        <dbReference type="SAM" id="Phobius"/>
    </source>
</evidence>
<dbReference type="InterPro" id="IPR036097">
    <property type="entry name" value="HisK_dim/P_sf"/>
</dbReference>
<dbReference type="PANTHER" id="PTHR45436">
    <property type="entry name" value="SENSOR HISTIDINE KINASE YKOH"/>
    <property type="match status" value="1"/>
</dbReference>
<dbReference type="PANTHER" id="PTHR45436:SF5">
    <property type="entry name" value="SENSOR HISTIDINE KINASE TRCS"/>
    <property type="match status" value="1"/>
</dbReference>
<accession>A0A917B7G6</accession>
<evidence type="ECO:0000256" key="10">
    <source>
        <dbReference type="ARBA" id="ARBA00023136"/>
    </source>
</evidence>
<keyword evidence="15" id="KW-1185">Reference proteome</keyword>
<dbReference type="Gene3D" id="1.10.287.130">
    <property type="match status" value="1"/>
</dbReference>
<dbReference type="InterPro" id="IPR003660">
    <property type="entry name" value="HAMP_dom"/>
</dbReference>
<dbReference type="GO" id="GO:0000155">
    <property type="term" value="F:phosphorelay sensor kinase activity"/>
    <property type="evidence" value="ECO:0007669"/>
    <property type="project" value="InterPro"/>
</dbReference>
<dbReference type="SMART" id="SM00387">
    <property type="entry name" value="HATPase_c"/>
    <property type="match status" value="1"/>
</dbReference>
<keyword evidence="5" id="KW-0808">Transferase</keyword>
<keyword evidence="9" id="KW-0902">Two-component regulatory system</keyword>
<keyword evidence="10 11" id="KW-0472">Membrane</keyword>
<comment type="subcellular location">
    <subcellularLocation>
        <location evidence="2">Cell membrane</location>
    </subcellularLocation>
</comment>
<dbReference type="Pfam" id="PF00512">
    <property type="entry name" value="HisKA"/>
    <property type="match status" value="1"/>
</dbReference>
<keyword evidence="8 11" id="KW-1133">Transmembrane helix</keyword>
<evidence type="ECO:0000256" key="1">
    <source>
        <dbReference type="ARBA" id="ARBA00000085"/>
    </source>
</evidence>
<reference evidence="14 15" key="1">
    <citation type="journal article" date="2014" name="Int. J. Syst. Evol. Microbiol.">
        <title>Complete genome sequence of Corynebacterium casei LMG S-19264T (=DSM 44701T), isolated from a smear-ripened cheese.</title>
        <authorList>
            <consortium name="US DOE Joint Genome Institute (JGI-PGF)"/>
            <person name="Walter F."/>
            <person name="Albersmeier A."/>
            <person name="Kalinowski J."/>
            <person name="Ruckert C."/>
        </authorList>
    </citation>
    <scope>NUCLEOTIDE SEQUENCE [LARGE SCALE GENOMIC DNA]</scope>
    <source>
        <strain evidence="14 15">CGMCC 1.12976</strain>
    </source>
</reference>
<evidence type="ECO:0000259" key="12">
    <source>
        <dbReference type="PROSITE" id="PS50109"/>
    </source>
</evidence>
<dbReference type="Pfam" id="PF00672">
    <property type="entry name" value="HAMP"/>
    <property type="match status" value="1"/>
</dbReference>
<dbReference type="PROSITE" id="PS50885">
    <property type="entry name" value="HAMP"/>
    <property type="match status" value="1"/>
</dbReference>
<evidence type="ECO:0000256" key="3">
    <source>
        <dbReference type="ARBA" id="ARBA00012438"/>
    </source>
</evidence>
<dbReference type="SUPFAM" id="SSF55874">
    <property type="entry name" value="ATPase domain of HSP90 chaperone/DNA topoisomerase II/histidine kinase"/>
    <property type="match status" value="1"/>
</dbReference>
<dbReference type="EC" id="2.7.13.3" evidence="3"/>
<dbReference type="Gene3D" id="6.10.340.10">
    <property type="match status" value="1"/>
</dbReference>
<feature type="transmembrane region" description="Helical" evidence="11">
    <location>
        <begin position="12"/>
        <end position="32"/>
    </location>
</feature>
<comment type="catalytic activity">
    <reaction evidence="1">
        <text>ATP + protein L-histidine = ADP + protein N-phospho-L-histidine.</text>
        <dbReference type="EC" id="2.7.13.3"/>
    </reaction>
</comment>
<protein>
    <recommendedName>
        <fullName evidence="3">histidine kinase</fullName>
        <ecNumber evidence="3">2.7.13.3</ecNumber>
    </recommendedName>
</protein>
<dbReference type="AlphaFoldDB" id="A0A917B7G6"/>
<dbReference type="InterPro" id="IPR050428">
    <property type="entry name" value="TCS_sensor_his_kinase"/>
</dbReference>
<evidence type="ECO:0000256" key="5">
    <source>
        <dbReference type="ARBA" id="ARBA00022679"/>
    </source>
</evidence>
<organism evidence="14 15">
    <name type="scientific">Subtercola lobariae</name>
    <dbReference type="NCBI Taxonomy" id="1588641"/>
    <lineage>
        <taxon>Bacteria</taxon>
        <taxon>Bacillati</taxon>
        <taxon>Actinomycetota</taxon>
        <taxon>Actinomycetes</taxon>
        <taxon>Micrococcales</taxon>
        <taxon>Microbacteriaceae</taxon>
        <taxon>Subtercola</taxon>
    </lineage>
</organism>
<dbReference type="PRINTS" id="PR00344">
    <property type="entry name" value="BCTRLSENSOR"/>
</dbReference>
<dbReference type="InterPro" id="IPR003661">
    <property type="entry name" value="HisK_dim/P_dom"/>
</dbReference>
<feature type="domain" description="HAMP" evidence="13">
    <location>
        <begin position="174"/>
        <end position="227"/>
    </location>
</feature>